<comment type="catalytic activity">
    <reaction evidence="5">
        <text>an NDP-alpha-D-glucose + D-fructose = a ribonucleoside 5'-diphosphate + sucrose + H(+)</text>
        <dbReference type="Rhea" id="RHEA:16241"/>
        <dbReference type="ChEBI" id="CHEBI:15378"/>
        <dbReference type="ChEBI" id="CHEBI:17992"/>
        <dbReference type="ChEBI" id="CHEBI:37721"/>
        <dbReference type="ChEBI" id="CHEBI:57930"/>
        <dbReference type="ChEBI" id="CHEBI:76533"/>
        <dbReference type="EC" id="2.4.1.13"/>
    </reaction>
</comment>
<proteinExistence type="inferred from homology"/>
<dbReference type="InterPro" id="IPR056735">
    <property type="entry name" value="SUS_N"/>
</dbReference>
<dbReference type="InterPro" id="IPR056736">
    <property type="entry name" value="SUS_EPBD"/>
</dbReference>
<sequence length="194" mass="22066">MANPKLTRIPSMRDRVEDTLSAHRNQLVSLLSRYVDQGKGILHPHNLIDEIDNIVCEEDARQRLKDGPFSEVLKSAQEAIVLPPFVVLAIRPRPGVWEYVRVNVYDLGVEQLSVAEYLRFKEELAGGMSNDPYVLELDFEPFNASFPRPNRSSSIGSGVQFLNRHLSSIMFHSKDSLDPLLNFLRAHKYKGHAK</sequence>
<reference evidence="8" key="1">
    <citation type="submission" date="2018-02" db="EMBL/GenBank/DDBJ databases">
        <title>Rhizophora mucronata_Transcriptome.</title>
        <authorList>
            <person name="Meera S.P."/>
            <person name="Sreeshan A."/>
            <person name="Augustine A."/>
        </authorList>
    </citation>
    <scope>NUCLEOTIDE SEQUENCE</scope>
    <source>
        <tissue evidence="8">Leaf</tissue>
    </source>
</reference>
<evidence type="ECO:0000259" key="7">
    <source>
        <dbReference type="Pfam" id="PF24862"/>
    </source>
</evidence>
<dbReference type="InterPro" id="IPR012820">
    <property type="entry name" value="Sucrose_synthase_pln/cyn"/>
</dbReference>
<comment type="similarity">
    <text evidence="1">Belongs to the glycosyltransferase 1 family. Plant sucrose synthase subfamily.</text>
</comment>
<evidence type="ECO:0000256" key="4">
    <source>
        <dbReference type="ARBA" id="ARBA00022679"/>
    </source>
</evidence>
<dbReference type="PANTHER" id="PTHR45839:SF13">
    <property type="entry name" value="SUCROSE SYNTHASE 3"/>
    <property type="match status" value="1"/>
</dbReference>
<dbReference type="EMBL" id="GGEC01050292">
    <property type="protein sequence ID" value="MBX30776.1"/>
    <property type="molecule type" value="Transcribed_RNA"/>
</dbReference>
<keyword evidence="3" id="KW-0328">Glycosyltransferase</keyword>
<evidence type="ECO:0000256" key="3">
    <source>
        <dbReference type="ARBA" id="ARBA00022676"/>
    </source>
</evidence>
<feature type="domain" description="Sucrose synthase EPBD" evidence="7">
    <location>
        <begin position="158"/>
        <end position="192"/>
    </location>
</feature>
<evidence type="ECO:0000313" key="8">
    <source>
        <dbReference type="EMBL" id="MBX30776.1"/>
    </source>
</evidence>
<evidence type="ECO:0000256" key="2">
    <source>
        <dbReference type="ARBA" id="ARBA00012540"/>
    </source>
</evidence>
<dbReference type="Gene3D" id="3.10.450.330">
    <property type="match status" value="1"/>
</dbReference>
<dbReference type="GO" id="GO:0016157">
    <property type="term" value="F:sucrose synthase activity"/>
    <property type="evidence" value="ECO:0007669"/>
    <property type="project" value="UniProtKB-EC"/>
</dbReference>
<dbReference type="FunFam" id="3.10.450.330:FF:000001">
    <property type="entry name" value="Sucrose synthase"/>
    <property type="match status" value="1"/>
</dbReference>
<evidence type="ECO:0000256" key="5">
    <source>
        <dbReference type="ARBA" id="ARBA00049030"/>
    </source>
</evidence>
<name>A0A2P2MKM9_RHIMU</name>
<accession>A0A2P2MKM9</accession>
<evidence type="ECO:0000259" key="6">
    <source>
        <dbReference type="Pfam" id="PF24861"/>
    </source>
</evidence>
<dbReference type="AlphaFoldDB" id="A0A2P2MKM9"/>
<dbReference type="PANTHER" id="PTHR45839">
    <property type="match status" value="1"/>
</dbReference>
<dbReference type="Gene3D" id="1.20.120.1230">
    <property type="match status" value="1"/>
</dbReference>
<keyword evidence="4" id="KW-0808">Transferase</keyword>
<evidence type="ECO:0000256" key="1">
    <source>
        <dbReference type="ARBA" id="ARBA00005894"/>
    </source>
</evidence>
<protein>
    <recommendedName>
        <fullName evidence="2">sucrose synthase</fullName>
        <ecNumber evidence="2">2.4.1.13</ecNumber>
    </recommendedName>
</protein>
<organism evidence="8">
    <name type="scientific">Rhizophora mucronata</name>
    <name type="common">Asiatic mangrove</name>
    <dbReference type="NCBI Taxonomy" id="61149"/>
    <lineage>
        <taxon>Eukaryota</taxon>
        <taxon>Viridiplantae</taxon>
        <taxon>Streptophyta</taxon>
        <taxon>Embryophyta</taxon>
        <taxon>Tracheophyta</taxon>
        <taxon>Spermatophyta</taxon>
        <taxon>Magnoliopsida</taxon>
        <taxon>eudicotyledons</taxon>
        <taxon>Gunneridae</taxon>
        <taxon>Pentapetalae</taxon>
        <taxon>rosids</taxon>
        <taxon>fabids</taxon>
        <taxon>Malpighiales</taxon>
        <taxon>Rhizophoraceae</taxon>
        <taxon>Rhizophora</taxon>
    </lineage>
</organism>
<dbReference type="GO" id="GO:0005985">
    <property type="term" value="P:sucrose metabolic process"/>
    <property type="evidence" value="ECO:0007669"/>
    <property type="project" value="InterPro"/>
</dbReference>
<dbReference type="Pfam" id="PF24861">
    <property type="entry name" value="SUS_N"/>
    <property type="match status" value="1"/>
</dbReference>
<dbReference type="EC" id="2.4.1.13" evidence="2"/>
<dbReference type="Pfam" id="PF24862">
    <property type="entry name" value="SUS_EPBD"/>
    <property type="match status" value="1"/>
</dbReference>
<feature type="domain" description="Sucrose synthase N-terminal" evidence="6">
    <location>
        <begin position="9"/>
        <end position="122"/>
    </location>
</feature>